<organism evidence="4">
    <name type="scientific">marine metagenome</name>
    <dbReference type="NCBI Taxonomy" id="408172"/>
    <lineage>
        <taxon>unclassified sequences</taxon>
        <taxon>metagenomes</taxon>
        <taxon>ecological metagenomes</taxon>
    </lineage>
</organism>
<dbReference type="GO" id="GO:0016887">
    <property type="term" value="F:ATP hydrolysis activity"/>
    <property type="evidence" value="ECO:0007669"/>
    <property type="project" value="InterPro"/>
</dbReference>
<gene>
    <name evidence="4" type="ORF">METZ01_LOCUS249938</name>
</gene>
<evidence type="ECO:0000259" key="3">
    <source>
        <dbReference type="Pfam" id="PF17757"/>
    </source>
</evidence>
<dbReference type="AlphaFoldDB" id="A0A382IBH3"/>
<keyword evidence="2" id="KW-0067">ATP-binding</keyword>
<feature type="domain" description="UvrB interaction" evidence="3">
    <location>
        <begin position="146"/>
        <end position="231"/>
    </location>
</feature>
<dbReference type="SUPFAM" id="SSF52540">
    <property type="entry name" value="P-loop containing nucleoside triphosphate hydrolases"/>
    <property type="match status" value="1"/>
</dbReference>
<dbReference type="Gene3D" id="3.30.2060.10">
    <property type="entry name" value="Penicillin-binding protein 1b domain"/>
    <property type="match status" value="1"/>
</dbReference>
<reference evidence="4" key="1">
    <citation type="submission" date="2018-05" db="EMBL/GenBank/DDBJ databases">
        <authorList>
            <person name="Lanie J.A."/>
            <person name="Ng W.-L."/>
            <person name="Kazmierczak K.M."/>
            <person name="Andrzejewski T.M."/>
            <person name="Davidsen T.M."/>
            <person name="Wayne K.J."/>
            <person name="Tettelin H."/>
            <person name="Glass J.I."/>
            <person name="Rusch D."/>
            <person name="Podicherti R."/>
            <person name="Tsui H.-C.T."/>
            <person name="Winkler M.E."/>
        </authorList>
    </citation>
    <scope>NUCLEOTIDE SEQUENCE</scope>
</reference>
<dbReference type="GO" id="GO:0005524">
    <property type="term" value="F:ATP binding"/>
    <property type="evidence" value="ECO:0007669"/>
    <property type="project" value="UniProtKB-KW"/>
</dbReference>
<dbReference type="PANTHER" id="PTHR24029">
    <property type="entry name" value="UVRABC SYSTEM PROTEIN B"/>
    <property type="match status" value="1"/>
</dbReference>
<dbReference type="EMBL" id="UINC01066405">
    <property type="protein sequence ID" value="SVB97084.1"/>
    <property type="molecule type" value="Genomic_DNA"/>
</dbReference>
<dbReference type="InterPro" id="IPR027417">
    <property type="entry name" value="P-loop_NTPase"/>
</dbReference>
<accession>A0A382IBH3</accession>
<dbReference type="Gene3D" id="3.40.50.11180">
    <property type="match status" value="1"/>
</dbReference>
<sequence length="398" mass="45038">MHLPILEKALRSNTEYETALNSIQGSISTGSVVPDQLAPLFISTLWKDLGKDVVLITPDAEQASKLFSQIKIWANESDSILIFPESESLTYERTQPESNVTQQRIQLLSHLTGNDTSAKLIIASVSSLQQKTLDKTTFVKLTHKVELDSKLSMSDQIDKLLNSGYISTPIVNSPGFFNKRGGILDIFSPQNETPHRIEFYGNSVDSIRSFDPDTQISINPIKEITVNPANETLLFSSRNQSKLKLLADLDFSNCKESIRSRFINEILAIENGLQFDEINFYSTILCDGFLLDYINPNSQIIFYRPSEIQEQAVNLESHYNELRQTKIDRGEIPLNFPELHHRWADISKLIKQNFSSTSISPWEKADSIKINLKKHNVAIGFINSTQDLPTLIKKYLSE</sequence>
<dbReference type="GO" id="GO:0009380">
    <property type="term" value="C:excinuclease repair complex"/>
    <property type="evidence" value="ECO:0007669"/>
    <property type="project" value="InterPro"/>
</dbReference>
<name>A0A382IBH3_9ZZZZ</name>
<dbReference type="PANTHER" id="PTHR24029:SF1">
    <property type="entry name" value="TRANSCRIPTION-REPAIR-COUPLING FACTOR"/>
    <property type="match status" value="1"/>
</dbReference>
<dbReference type="Pfam" id="PF17757">
    <property type="entry name" value="UvrB_inter"/>
    <property type="match status" value="1"/>
</dbReference>
<protein>
    <recommendedName>
        <fullName evidence="3">UvrB interaction domain-containing protein</fullName>
    </recommendedName>
</protein>
<keyword evidence="1" id="KW-0547">Nucleotide-binding</keyword>
<dbReference type="GO" id="GO:0006289">
    <property type="term" value="P:nucleotide-excision repair"/>
    <property type="evidence" value="ECO:0007669"/>
    <property type="project" value="InterPro"/>
</dbReference>
<evidence type="ECO:0000313" key="4">
    <source>
        <dbReference type="EMBL" id="SVB97084.1"/>
    </source>
</evidence>
<dbReference type="InterPro" id="IPR041471">
    <property type="entry name" value="UvrB_inter"/>
</dbReference>
<dbReference type="InterPro" id="IPR004807">
    <property type="entry name" value="UvrB"/>
</dbReference>
<proteinExistence type="predicted"/>
<evidence type="ECO:0000256" key="2">
    <source>
        <dbReference type="ARBA" id="ARBA00022840"/>
    </source>
</evidence>
<evidence type="ECO:0000256" key="1">
    <source>
        <dbReference type="ARBA" id="ARBA00022741"/>
    </source>
</evidence>
<dbReference type="GO" id="GO:0003677">
    <property type="term" value="F:DNA binding"/>
    <property type="evidence" value="ECO:0007669"/>
    <property type="project" value="InterPro"/>
</dbReference>